<feature type="domain" description="Tripartite ATP-independent periplasmic transporters DctQ component" evidence="10">
    <location>
        <begin position="113"/>
        <end position="243"/>
    </location>
</feature>
<dbReference type="PANTHER" id="PTHR35011:SF4">
    <property type="entry name" value="SLL1102 PROTEIN"/>
    <property type="match status" value="1"/>
</dbReference>
<dbReference type="InterPro" id="IPR055348">
    <property type="entry name" value="DctQ"/>
</dbReference>
<dbReference type="AlphaFoldDB" id="A0A6B0XWH8"/>
<evidence type="ECO:0000256" key="6">
    <source>
        <dbReference type="ARBA" id="ARBA00022989"/>
    </source>
</evidence>
<keyword evidence="2 9" id="KW-0813">Transport</keyword>
<keyword evidence="7 9" id="KW-0472">Membrane</keyword>
<keyword evidence="5 9" id="KW-0812">Transmembrane</keyword>
<evidence type="ECO:0000256" key="8">
    <source>
        <dbReference type="ARBA" id="ARBA00038436"/>
    </source>
</evidence>
<feature type="transmembrane region" description="Helical" evidence="9">
    <location>
        <begin position="217"/>
        <end position="240"/>
    </location>
</feature>
<evidence type="ECO:0000256" key="3">
    <source>
        <dbReference type="ARBA" id="ARBA00022475"/>
    </source>
</evidence>
<dbReference type="EMBL" id="VXRY01000043">
    <property type="protein sequence ID" value="MXY32675.1"/>
    <property type="molecule type" value="Genomic_DNA"/>
</dbReference>
<organism evidence="11">
    <name type="scientific">Boseongicola sp. SB0664_bin_43</name>
    <dbReference type="NCBI Taxonomy" id="2604844"/>
    <lineage>
        <taxon>Bacteria</taxon>
        <taxon>Pseudomonadati</taxon>
        <taxon>Pseudomonadota</taxon>
        <taxon>Alphaproteobacteria</taxon>
        <taxon>Rhodobacterales</taxon>
        <taxon>Paracoccaceae</taxon>
        <taxon>Boseongicola</taxon>
    </lineage>
</organism>
<comment type="subunit">
    <text evidence="9">The complex comprises the extracytoplasmic solute receptor protein and the two transmembrane proteins.</text>
</comment>
<proteinExistence type="inferred from homology"/>
<comment type="caution">
    <text evidence="9">Lacks conserved residue(s) required for the propagation of feature annotation.</text>
</comment>
<name>A0A6B0XWH8_9RHOB</name>
<evidence type="ECO:0000313" key="11">
    <source>
        <dbReference type="EMBL" id="MXY32675.1"/>
    </source>
</evidence>
<comment type="subcellular location">
    <subcellularLocation>
        <location evidence="1 9">Cell inner membrane</location>
        <topology evidence="1 9">Multi-pass membrane protein</topology>
    </subcellularLocation>
</comment>
<keyword evidence="6 9" id="KW-1133">Transmembrane helix</keyword>
<feature type="transmembrane region" description="Helical" evidence="9">
    <location>
        <begin position="65"/>
        <end position="86"/>
    </location>
</feature>
<feature type="transmembrane region" description="Helical" evidence="9">
    <location>
        <begin position="137"/>
        <end position="155"/>
    </location>
</feature>
<evidence type="ECO:0000256" key="9">
    <source>
        <dbReference type="RuleBase" id="RU369079"/>
    </source>
</evidence>
<evidence type="ECO:0000256" key="2">
    <source>
        <dbReference type="ARBA" id="ARBA00022448"/>
    </source>
</evidence>
<accession>A0A6B0XWH8</accession>
<dbReference type="PANTHER" id="PTHR35011">
    <property type="entry name" value="2,3-DIKETO-L-GULONATE TRAP TRANSPORTER SMALL PERMEASE PROTEIN YIAM"/>
    <property type="match status" value="1"/>
</dbReference>
<evidence type="ECO:0000256" key="7">
    <source>
        <dbReference type="ARBA" id="ARBA00023136"/>
    </source>
</evidence>
<keyword evidence="4 9" id="KW-0997">Cell inner membrane</keyword>
<comment type="similarity">
    <text evidence="8 9">Belongs to the TRAP transporter small permease family.</text>
</comment>
<protein>
    <recommendedName>
        <fullName evidence="9">TRAP transporter small permease protein</fullName>
    </recommendedName>
</protein>
<dbReference type="GO" id="GO:0022857">
    <property type="term" value="F:transmembrane transporter activity"/>
    <property type="evidence" value="ECO:0007669"/>
    <property type="project" value="UniProtKB-UniRule"/>
</dbReference>
<evidence type="ECO:0000256" key="4">
    <source>
        <dbReference type="ARBA" id="ARBA00022519"/>
    </source>
</evidence>
<evidence type="ECO:0000256" key="1">
    <source>
        <dbReference type="ARBA" id="ARBA00004429"/>
    </source>
</evidence>
<dbReference type="Pfam" id="PF04290">
    <property type="entry name" value="DctQ"/>
    <property type="match status" value="1"/>
</dbReference>
<feature type="transmembrane region" description="Helical" evidence="9">
    <location>
        <begin position="98"/>
        <end position="117"/>
    </location>
</feature>
<sequence length="274" mass="31074">MEWLIPFCFVVCASWAIWHIPAYILTLVPHENPSTLSQVTAIHETKDVTPGLPGLFGGVADIVDWVALALIPVFLVIGMLGVRVAHMEFQHWKPIDRVALFFGRVTMMLIISMTSVMLYEVFLRYALEAPTLWANELTLWIGGFVFLCSGFYGMQQRSHIRIFLLYDAVSRPIQRAFDVIWTALFVLFAFFLVYGSYKQVFLVKFYKWEMFGTAFDPPIPATIQPAVLVIIVLVAIQAVLNVISDWNLEPEVHTAADDIDEDELEAIKRAVGDD</sequence>
<dbReference type="InterPro" id="IPR007387">
    <property type="entry name" value="TRAP_DctQ"/>
</dbReference>
<dbReference type="GO" id="GO:0005886">
    <property type="term" value="C:plasma membrane"/>
    <property type="evidence" value="ECO:0007669"/>
    <property type="project" value="UniProtKB-SubCell"/>
</dbReference>
<comment type="caution">
    <text evidence="11">The sequence shown here is derived from an EMBL/GenBank/DDBJ whole genome shotgun (WGS) entry which is preliminary data.</text>
</comment>
<keyword evidence="3" id="KW-1003">Cell membrane</keyword>
<reference evidence="11" key="1">
    <citation type="submission" date="2019-09" db="EMBL/GenBank/DDBJ databases">
        <title>Characterisation of the sponge microbiome using genome-centric metagenomics.</title>
        <authorList>
            <person name="Engelberts J.P."/>
            <person name="Robbins S.J."/>
            <person name="De Goeij J.M."/>
            <person name="Aranda M."/>
            <person name="Bell S.C."/>
            <person name="Webster N.S."/>
        </authorList>
    </citation>
    <scope>NUCLEOTIDE SEQUENCE</scope>
    <source>
        <strain evidence="11">SB0664_bin_43</strain>
    </source>
</reference>
<feature type="transmembrane region" description="Helical" evidence="9">
    <location>
        <begin position="7"/>
        <end position="28"/>
    </location>
</feature>
<feature type="transmembrane region" description="Helical" evidence="9">
    <location>
        <begin position="176"/>
        <end position="197"/>
    </location>
</feature>
<gene>
    <name evidence="11" type="ORF">F4Y60_01005</name>
</gene>
<comment type="function">
    <text evidence="9">Part of the tripartite ATP-independent periplasmic (TRAP) transport system.</text>
</comment>
<evidence type="ECO:0000256" key="5">
    <source>
        <dbReference type="ARBA" id="ARBA00022692"/>
    </source>
</evidence>
<evidence type="ECO:0000259" key="10">
    <source>
        <dbReference type="Pfam" id="PF04290"/>
    </source>
</evidence>